<organism evidence="2 3">
    <name type="scientific">Candidula unifasciata</name>
    <dbReference type="NCBI Taxonomy" id="100452"/>
    <lineage>
        <taxon>Eukaryota</taxon>
        <taxon>Metazoa</taxon>
        <taxon>Spiralia</taxon>
        <taxon>Lophotrochozoa</taxon>
        <taxon>Mollusca</taxon>
        <taxon>Gastropoda</taxon>
        <taxon>Heterobranchia</taxon>
        <taxon>Euthyneura</taxon>
        <taxon>Panpulmonata</taxon>
        <taxon>Eupulmonata</taxon>
        <taxon>Stylommatophora</taxon>
        <taxon>Helicina</taxon>
        <taxon>Helicoidea</taxon>
        <taxon>Geomitridae</taxon>
        <taxon>Candidula</taxon>
    </lineage>
</organism>
<protein>
    <submittedName>
        <fullName evidence="2">Uncharacterized protein</fullName>
    </submittedName>
</protein>
<feature type="region of interest" description="Disordered" evidence="1">
    <location>
        <begin position="173"/>
        <end position="213"/>
    </location>
</feature>
<evidence type="ECO:0000256" key="1">
    <source>
        <dbReference type="SAM" id="MobiDB-lite"/>
    </source>
</evidence>
<dbReference type="InterPro" id="IPR051641">
    <property type="entry name" value="RGK_GTP-binding_reg"/>
</dbReference>
<feature type="compositionally biased region" description="Polar residues" evidence="1">
    <location>
        <begin position="10"/>
        <end position="23"/>
    </location>
</feature>
<reference evidence="2" key="1">
    <citation type="submission" date="2021-04" db="EMBL/GenBank/DDBJ databases">
        <authorList>
            <consortium name="Molecular Ecology Group"/>
        </authorList>
    </citation>
    <scope>NUCLEOTIDE SEQUENCE</scope>
</reference>
<feature type="non-terminal residue" evidence="2">
    <location>
        <position position="252"/>
    </location>
</feature>
<dbReference type="AlphaFoldDB" id="A0A8S4A6R9"/>
<dbReference type="PANTHER" id="PTHR45775:SF6">
    <property type="entry name" value="RAD, GEM_KIR FAMILY MEMBER 2, ISOFORM C"/>
    <property type="match status" value="1"/>
</dbReference>
<gene>
    <name evidence="2" type="ORF">CUNI_LOCUS20264</name>
</gene>
<feature type="compositionally biased region" description="Polar residues" evidence="1">
    <location>
        <begin position="176"/>
        <end position="210"/>
    </location>
</feature>
<dbReference type="EMBL" id="CAJHNH020007523">
    <property type="protein sequence ID" value="CAG5134706.1"/>
    <property type="molecule type" value="Genomic_DNA"/>
</dbReference>
<feature type="compositionally biased region" description="Basic and acidic residues" evidence="1">
    <location>
        <begin position="72"/>
        <end position="85"/>
    </location>
</feature>
<feature type="region of interest" description="Disordered" evidence="1">
    <location>
        <begin position="1"/>
        <end position="109"/>
    </location>
</feature>
<dbReference type="GO" id="GO:0005886">
    <property type="term" value="C:plasma membrane"/>
    <property type="evidence" value="ECO:0007669"/>
    <property type="project" value="TreeGrafter"/>
</dbReference>
<dbReference type="GO" id="GO:0005246">
    <property type="term" value="F:calcium channel regulator activity"/>
    <property type="evidence" value="ECO:0007669"/>
    <property type="project" value="TreeGrafter"/>
</dbReference>
<dbReference type="GO" id="GO:0005525">
    <property type="term" value="F:GTP binding"/>
    <property type="evidence" value="ECO:0007669"/>
    <property type="project" value="TreeGrafter"/>
</dbReference>
<feature type="compositionally biased region" description="Basic residues" evidence="1">
    <location>
        <begin position="87"/>
        <end position="97"/>
    </location>
</feature>
<dbReference type="PANTHER" id="PTHR45775">
    <property type="entry name" value="RAD, GEM/KIR FAMILY MEMBER 2, ISOFORM C"/>
    <property type="match status" value="1"/>
</dbReference>
<comment type="caution">
    <text evidence="2">The sequence shown here is derived from an EMBL/GenBank/DDBJ whole genome shotgun (WGS) entry which is preliminary data.</text>
</comment>
<keyword evidence="3" id="KW-1185">Reference proteome</keyword>
<dbReference type="OrthoDB" id="5239715at2759"/>
<proteinExistence type="predicted"/>
<name>A0A8S4A6R9_9EUPU</name>
<sequence length="252" mass="27605">MTLDILETAATLSCTGSNNSPRQKVNPVIRRSRMDSNDSENSGGSGKSQESRTRKPSRKGPPMSAPGSRGGSFRERPQSSSETRRSPTPRKSQKSLKTKSAALTSNHNLIRGVERNREIETMGPRRNSMPNVSGNFLKVPIAEDKDSRLRRVRSFKTTSKGIVVNRGDSFKKKSTHSLMSTGSTITEPRPQHGNSQQQLQPTSISNNQFTPDPPATPTYYRVILMGAAGCGKSLMTKQFMTSDYVGGNDDSQ</sequence>
<accession>A0A8S4A6R9</accession>
<evidence type="ECO:0000313" key="2">
    <source>
        <dbReference type="EMBL" id="CAG5134706.1"/>
    </source>
</evidence>
<evidence type="ECO:0000313" key="3">
    <source>
        <dbReference type="Proteomes" id="UP000678393"/>
    </source>
</evidence>
<dbReference type="Proteomes" id="UP000678393">
    <property type="component" value="Unassembled WGS sequence"/>
</dbReference>